<sequence length="317" mass="34410">MMKGKKIVIPALVLSLVGGAGILATLNQSSAPVSSTSKTATQTSSTETLSVAKNKESSTEKTSTSKSEQSSSSSTSSPNSQSESSESVTESSKAETTSEQGATETTTAEQSKSNPPISQETINKLANSQSQTGNKHILNVSPQIQRAWNTCAPTTVSMMLSYRGIEVSQEVLAQEMETDTTFGTHNANAIQVLNRHLFGYDFPQANQAGYRLETVTTADVHSDQMRLFKQRLKQNIADGYPMYYTFDSSKIYPGLRGEHNVIGIGYQLSEDGSDIAYLYYLDPSPNVQDSVYGGLKKVSPQELFESMLTCVEPNYGW</sequence>
<gene>
    <name evidence="4" type="ORF">PXH68_03660</name>
</gene>
<keyword evidence="5" id="KW-1185">Reference proteome</keyword>
<feature type="domain" description="Peptidase C39-like" evidence="3">
    <location>
        <begin position="138"/>
        <end position="283"/>
    </location>
</feature>
<evidence type="ECO:0000256" key="2">
    <source>
        <dbReference type="SAM" id="SignalP"/>
    </source>
</evidence>
<dbReference type="KEGG" id="ssuv:PXH68_03660"/>
<keyword evidence="2" id="KW-0732">Signal</keyword>
<feature type="compositionally biased region" description="Low complexity" evidence="1">
    <location>
        <begin position="60"/>
        <end position="111"/>
    </location>
</feature>
<accession>A0AA96VEJ5</accession>
<feature type="region of interest" description="Disordered" evidence="1">
    <location>
        <begin position="29"/>
        <end position="118"/>
    </location>
</feature>
<dbReference type="InterPro" id="IPR039564">
    <property type="entry name" value="Peptidase_C39-like"/>
</dbReference>
<proteinExistence type="predicted"/>
<dbReference type="Gene3D" id="3.90.70.10">
    <property type="entry name" value="Cysteine proteinases"/>
    <property type="match status" value="1"/>
</dbReference>
<organism evidence="4 5">
    <name type="scientific">Streptococcus suivaginalis</name>
    <dbReference type="NCBI Taxonomy" id="3028082"/>
    <lineage>
        <taxon>Bacteria</taxon>
        <taxon>Bacillati</taxon>
        <taxon>Bacillota</taxon>
        <taxon>Bacilli</taxon>
        <taxon>Lactobacillales</taxon>
        <taxon>Streptococcaceae</taxon>
        <taxon>Streptococcus</taxon>
    </lineage>
</organism>
<feature type="signal peptide" evidence="2">
    <location>
        <begin position="1"/>
        <end position="20"/>
    </location>
</feature>
<name>A0AA96VEJ5_9STRE</name>
<dbReference type="AlphaFoldDB" id="A0AA96VEJ5"/>
<feature type="chain" id="PRO_5041659789" evidence="2">
    <location>
        <begin position="21"/>
        <end position="317"/>
    </location>
</feature>
<dbReference type="Pfam" id="PF13529">
    <property type="entry name" value="Peptidase_C39_2"/>
    <property type="match status" value="1"/>
</dbReference>
<evidence type="ECO:0000313" key="5">
    <source>
        <dbReference type="Proteomes" id="UP001304088"/>
    </source>
</evidence>
<evidence type="ECO:0000259" key="3">
    <source>
        <dbReference type="Pfam" id="PF13529"/>
    </source>
</evidence>
<evidence type="ECO:0000313" key="4">
    <source>
        <dbReference type="EMBL" id="WNY47816.1"/>
    </source>
</evidence>
<evidence type="ECO:0000256" key="1">
    <source>
        <dbReference type="SAM" id="MobiDB-lite"/>
    </source>
</evidence>
<reference evidence="4 5" key="1">
    <citation type="submission" date="2023-02" db="EMBL/GenBank/DDBJ databases">
        <title>Streptococcus sp. Genome Sequencing and Assembly.</title>
        <authorList>
            <person name="Shore S.M."/>
            <person name="Nicholson T.L."/>
        </authorList>
    </citation>
    <scope>NUCLEOTIDE SEQUENCE [LARGE SCALE GENOMIC DNA]</scope>
    <source>
        <strain evidence="4 5">29896</strain>
    </source>
</reference>
<dbReference type="EMBL" id="CP118733">
    <property type="protein sequence ID" value="WNY47816.1"/>
    <property type="molecule type" value="Genomic_DNA"/>
</dbReference>
<protein>
    <submittedName>
        <fullName evidence="4">C39 family peptidase</fullName>
    </submittedName>
</protein>
<dbReference type="Proteomes" id="UP001304088">
    <property type="component" value="Chromosome"/>
</dbReference>
<feature type="compositionally biased region" description="Low complexity" evidence="1">
    <location>
        <begin position="34"/>
        <end position="50"/>
    </location>
</feature>